<name>A0A0A8Y1R2_ARUDO</name>
<organism evidence="1">
    <name type="scientific">Arundo donax</name>
    <name type="common">Giant reed</name>
    <name type="synonym">Donax arundinaceus</name>
    <dbReference type="NCBI Taxonomy" id="35708"/>
    <lineage>
        <taxon>Eukaryota</taxon>
        <taxon>Viridiplantae</taxon>
        <taxon>Streptophyta</taxon>
        <taxon>Embryophyta</taxon>
        <taxon>Tracheophyta</taxon>
        <taxon>Spermatophyta</taxon>
        <taxon>Magnoliopsida</taxon>
        <taxon>Liliopsida</taxon>
        <taxon>Poales</taxon>
        <taxon>Poaceae</taxon>
        <taxon>PACMAD clade</taxon>
        <taxon>Arundinoideae</taxon>
        <taxon>Arundineae</taxon>
        <taxon>Arundo</taxon>
    </lineage>
</organism>
<reference evidence="1" key="2">
    <citation type="journal article" date="2015" name="Data Brief">
        <title>Shoot transcriptome of the giant reed, Arundo donax.</title>
        <authorList>
            <person name="Barrero R.A."/>
            <person name="Guerrero F.D."/>
            <person name="Moolhuijzen P."/>
            <person name="Goolsby J.A."/>
            <person name="Tidwell J."/>
            <person name="Bellgard S.E."/>
            <person name="Bellgard M.I."/>
        </authorList>
    </citation>
    <scope>NUCLEOTIDE SEQUENCE</scope>
    <source>
        <tissue evidence="1">Shoot tissue taken approximately 20 cm above the soil surface</tissue>
    </source>
</reference>
<accession>A0A0A8Y1R2</accession>
<dbReference type="EMBL" id="GBRH01278827">
    <property type="protein sequence ID" value="JAD19068.1"/>
    <property type="molecule type" value="Transcribed_RNA"/>
</dbReference>
<reference evidence="1" key="1">
    <citation type="submission" date="2014-09" db="EMBL/GenBank/DDBJ databases">
        <authorList>
            <person name="Magalhaes I.L.F."/>
            <person name="Oliveira U."/>
            <person name="Santos F.R."/>
            <person name="Vidigal T.H.D.A."/>
            <person name="Brescovit A.D."/>
            <person name="Santos A.J."/>
        </authorList>
    </citation>
    <scope>NUCLEOTIDE SEQUENCE</scope>
    <source>
        <tissue evidence="1">Shoot tissue taken approximately 20 cm above the soil surface</tissue>
    </source>
</reference>
<proteinExistence type="predicted"/>
<evidence type="ECO:0000313" key="1">
    <source>
        <dbReference type="EMBL" id="JAD19068.1"/>
    </source>
</evidence>
<protein>
    <submittedName>
        <fullName evidence="1">Uncharacterized protein</fullName>
    </submittedName>
</protein>
<sequence length="30" mass="3436">MCSFRCSSSPLSWLELCVIYCCGLLHRTQV</sequence>
<dbReference type="AlphaFoldDB" id="A0A0A8Y1R2"/>